<reference evidence="5 6" key="1">
    <citation type="submission" date="2015-09" db="EMBL/GenBank/DDBJ databases">
        <title>Host preference determinants of Valsa canker pathogens revealed by comparative genomics.</title>
        <authorList>
            <person name="Yin Z."/>
            <person name="Huang L."/>
        </authorList>
    </citation>
    <scope>NUCLEOTIDE SEQUENCE [LARGE SCALE GENOMIC DNA]</scope>
    <source>
        <strain evidence="5 6">03-1</strain>
    </source>
</reference>
<feature type="compositionally biased region" description="Acidic residues" evidence="3">
    <location>
        <begin position="389"/>
        <end position="398"/>
    </location>
</feature>
<dbReference type="STRING" id="356882.A0A423X8E4"/>
<sequence>MGMQWWSYDLYHGPRGQKPKVFYCNKLESSERVAYYEYLMKEPEVIGFDLEWPCYNQGSGSKRLQDQIGSPKFAKAGVNILTSDFRRLREHFGLKPQGAIELSHLHNLVTIRRSGVQPGNYTTKLCSLEEQVKTHLGLPINKGSSTVRTSNWSRKYLTGEQKAYAASDAYASFMLYHCLNAARSTLEPVPPLPLWAERYEWFRHIPRRGTMLLLEMEGSGEDNKVITAADFFDEHHDNVHVANPSDPPELVSSGPSTTVGESQPVTPSRRRARNVAPATSPSQPKRGSKAKDDPGSRLLNKLRDSRARIAKQRRCEPFKIAQNTGSYLEEEAATVETPDALTEDSDSSGADEAAEPVTPAARPPQLHTGLTSVVQRIGIKSKGTKSEPIELDDTDEDGQGQTRGCWDANEGEDEDEDAAYEGLLSSLILCNNSPVLVLAPLHGIMQYFPPQRGGS</sequence>
<feature type="compositionally biased region" description="Basic and acidic residues" evidence="3">
    <location>
        <begin position="289"/>
        <end position="310"/>
    </location>
</feature>
<gene>
    <name evidence="5" type="ORF">VMCG_00362</name>
</gene>
<feature type="region of interest" description="Disordered" evidence="3">
    <location>
        <begin position="238"/>
        <end position="310"/>
    </location>
</feature>
<dbReference type="Gene3D" id="3.30.420.10">
    <property type="entry name" value="Ribonuclease H-like superfamily/Ribonuclease H"/>
    <property type="match status" value="1"/>
</dbReference>
<keyword evidence="6" id="KW-1185">Reference proteome</keyword>
<dbReference type="InterPro" id="IPR012337">
    <property type="entry name" value="RNaseH-like_sf"/>
</dbReference>
<keyword evidence="2" id="KW-0378">Hydrolase</keyword>
<dbReference type="InterPro" id="IPR036397">
    <property type="entry name" value="RNaseH_sf"/>
</dbReference>
<protein>
    <recommendedName>
        <fullName evidence="4">3'-5' exonuclease domain-containing protein</fullName>
    </recommendedName>
</protein>
<evidence type="ECO:0000256" key="3">
    <source>
        <dbReference type="SAM" id="MobiDB-lite"/>
    </source>
</evidence>
<dbReference type="EMBL" id="LKEA01000001">
    <property type="protein sequence ID" value="ROW12235.1"/>
    <property type="molecule type" value="Genomic_DNA"/>
</dbReference>
<dbReference type="PANTHER" id="PTHR13620">
    <property type="entry name" value="3-5 EXONUCLEASE"/>
    <property type="match status" value="1"/>
</dbReference>
<dbReference type="InterPro" id="IPR002562">
    <property type="entry name" value="3'-5'_exonuclease_dom"/>
</dbReference>
<dbReference type="OrthoDB" id="1920326at2759"/>
<feature type="compositionally biased region" description="Polar residues" evidence="3">
    <location>
        <begin position="253"/>
        <end position="266"/>
    </location>
</feature>
<feature type="domain" description="3'-5' exonuclease" evidence="4">
    <location>
        <begin position="64"/>
        <end position="180"/>
    </location>
</feature>
<evidence type="ECO:0000256" key="2">
    <source>
        <dbReference type="ARBA" id="ARBA00022801"/>
    </source>
</evidence>
<dbReference type="GO" id="GO:0003676">
    <property type="term" value="F:nucleic acid binding"/>
    <property type="evidence" value="ECO:0007669"/>
    <property type="project" value="InterPro"/>
</dbReference>
<proteinExistence type="predicted"/>
<evidence type="ECO:0000313" key="6">
    <source>
        <dbReference type="Proteomes" id="UP000283895"/>
    </source>
</evidence>
<evidence type="ECO:0000313" key="5">
    <source>
        <dbReference type="EMBL" id="ROW12235.1"/>
    </source>
</evidence>
<organism evidence="5 6">
    <name type="scientific">Cytospora schulzeri</name>
    <dbReference type="NCBI Taxonomy" id="448051"/>
    <lineage>
        <taxon>Eukaryota</taxon>
        <taxon>Fungi</taxon>
        <taxon>Dikarya</taxon>
        <taxon>Ascomycota</taxon>
        <taxon>Pezizomycotina</taxon>
        <taxon>Sordariomycetes</taxon>
        <taxon>Sordariomycetidae</taxon>
        <taxon>Diaporthales</taxon>
        <taxon>Cytosporaceae</taxon>
        <taxon>Cytospora</taxon>
    </lineage>
</organism>
<evidence type="ECO:0000259" key="4">
    <source>
        <dbReference type="Pfam" id="PF01612"/>
    </source>
</evidence>
<keyword evidence="1" id="KW-0540">Nuclease</keyword>
<evidence type="ECO:0000256" key="1">
    <source>
        <dbReference type="ARBA" id="ARBA00022722"/>
    </source>
</evidence>
<dbReference type="GO" id="GO:0005737">
    <property type="term" value="C:cytoplasm"/>
    <property type="evidence" value="ECO:0007669"/>
    <property type="project" value="TreeGrafter"/>
</dbReference>
<dbReference type="SUPFAM" id="SSF53098">
    <property type="entry name" value="Ribonuclease H-like"/>
    <property type="match status" value="1"/>
</dbReference>
<name>A0A423X8E4_9PEZI</name>
<dbReference type="GO" id="GO:0005634">
    <property type="term" value="C:nucleus"/>
    <property type="evidence" value="ECO:0007669"/>
    <property type="project" value="TreeGrafter"/>
</dbReference>
<dbReference type="Proteomes" id="UP000283895">
    <property type="component" value="Unassembled WGS sequence"/>
</dbReference>
<dbReference type="GO" id="GO:0008408">
    <property type="term" value="F:3'-5' exonuclease activity"/>
    <property type="evidence" value="ECO:0007669"/>
    <property type="project" value="InterPro"/>
</dbReference>
<dbReference type="GO" id="GO:0006139">
    <property type="term" value="P:nucleobase-containing compound metabolic process"/>
    <property type="evidence" value="ECO:0007669"/>
    <property type="project" value="InterPro"/>
</dbReference>
<comment type="caution">
    <text evidence="5">The sequence shown here is derived from an EMBL/GenBank/DDBJ whole genome shotgun (WGS) entry which is preliminary data.</text>
</comment>
<dbReference type="AlphaFoldDB" id="A0A423X8E4"/>
<dbReference type="Pfam" id="PF01612">
    <property type="entry name" value="DNA_pol_A_exo1"/>
    <property type="match status" value="1"/>
</dbReference>
<feature type="region of interest" description="Disordered" evidence="3">
    <location>
        <begin position="328"/>
        <end position="416"/>
    </location>
</feature>
<dbReference type="PANTHER" id="PTHR13620:SF104">
    <property type="entry name" value="EXONUCLEASE 3'-5' DOMAIN-CONTAINING PROTEIN 2"/>
    <property type="match status" value="1"/>
</dbReference>
<accession>A0A423X8E4</accession>
<dbReference type="InterPro" id="IPR051132">
    <property type="entry name" value="3-5_Exonuclease_domain"/>
</dbReference>